<dbReference type="PANTHER" id="PTHR41913">
    <property type="entry name" value="DUF1684 DOMAIN-CONTAINING PROTEIN"/>
    <property type="match status" value="1"/>
</dbReference>
<dbReference type="InterPro" id="IPR012467">
    <property type="entry name" value="DUF1684"/>
</dbReference>
<dbReference type="AlphaFoldDB" id="A0A1M5XD59"/>
<name>A0A1M5XD59_9GAMM</name>
<dbReference type="EMBL" id="FQXG01000005">
    <property type="protein sequence ID" value="SHH97787.1"/>
    <property type="molecule type" value="Genomic_DNA"/>
</dbReference>
<sequence>MGNQGRAGRSMRPRVARTVLGTLVLGSVALFWGCSQAMSPEQQAQAESWGQWRAEQEAQVKDPQRSFLNIRDAVYLRPQQQVGLDPSTPAAQIRWHKQASMPLTLHHNGQDASVEWGDQQRTLSAGETLALNDNLFVTVGTLYDQGLRAFVRDRHHPKVAEFEGFEFFDYNPDARVMAQFVAQTPEPVMFQTIQGLKNRFYRVGKVAFDWQGQAVTLSAYHSSGKAPYRSLLLFFKDASNGDTTYGGGRELVLELPDGVAQSFAIDFNYTINFYCARSTFWNCPVLKDPALTVAVEAGEQLPADY</sequence>
<proteinExistence type="predicted"/>
<dbReference type="STRING" id="299255.SAMN02745129_3451"/>
<evidence type="ECO:0000313" key="2">
    <source>
        <dbReference type="Proteomes" id="UP000184268"/>
    </source>
</evidence>
<organism evidence="1 2">
    <name type="scientific">Ferrimonas marina</name>
    <dbReference type="NCBI Taxonomy" id="299255"/>
    <lineage>
        <taxon>Bacteria</taxon>
        <taxon>Pseudomonadati</taxon>
        <taxon>Pseudomonadota</taxon>
        <taxon>Gammaproteobacteria</taxon>
        <taxon>Alteromonadales</taxon>
        <taxon>Ferrimonadaceae</taxon>
        <taxon>Ferrimonas</taxon>
    </lineage>
</organism>
<dbReference type="PANTHER" id="PTHR41913:SF1">
    <property type="entry name" value="DUF1684 DOMAIN-CONTAINING PROTEIN"/>
    <property type="match status" value="1"/>
</dbReference>
<gene>
    <name evidence="1" type="ORF">SAMN02745129_3451</name>
</gene>
<protein>
    <recommendedName>
        <fullName evidence="3">DUF1684 domain-containing protein</fullName>
    </recommendedName>
</protein>
<accession>A0A1M5XD59</accession>
<dbReference type="Proteomes" id="UP000184268">
    <property type="component" value="Unassembled WGS sequence"/>
</dbReference>
<reference evidence="1 2" key="1">
    <citation type="submission" date="2016-11" db="EMBL/GenBank/DDBJ databases">
        <authorList>
            <person name="Jaros S."/>
            <person name="Januszkiewicz K."/>
            <person name="Wedrychowicz H."/>
        </authorList>
    </citation>
    <scope>NUCLEOTIDE SEQUENCE [LARGE SCALE GENOMIC DNA]</scope>
    <source>
        <strain evidence="1 2">DSM 16917</strain>
    </source>
</reference>
<keyword evidence="2" id="KW-1185">Reference proteome</keyword>
<evidence type="ECO:0000313" key="1">
    <source>
        <dbReference type="EMBL" id="SHH97787.1"/>
    </source>
</evidence>
<dbReference type="Pfam" id="PF07920">
    <property type="entry name" value="DUF1684"/>
    <property type="match status" value="1"/>
</dbReference>
<evidence type="ECO:0008006" key="3">
    <source>
        <dbReference type="Google" id="ProtNLM"/>
    </source>
</evidence>